<evidence type="ECO:0000313" key="1">
    <source>
        <dbReference type="EMBL" id="RMX55323.1"/>
    </source>
</evidence>
<dbReference type="Proteomes" id="UP000275408">
    <property type="component" value="Unassembled WGS sequence"/>
</dbReference>
<organism evidence="1 2">
    <name type="scientific">Pocillopora damicornis</name>
    <name type="common">Cauliflower coral</name>
    <name type="synonym">Millepora damicornis</name>
    <dbReference type="NCBI Taxonomy" id="46731"/>
    <lineage>
        <taxon>Eukaryota</taxon>
        <taxon>Metazoa</taxon>
        <taxon>Cnidaria</taxon>
        <taxon>Anthozoa</taxon>
        <taxon>Hexacorallia</taxon>
        <taxon>Scleractinia</taxon>
        <taxon>Astrocoeniina</taxon>
        <taxon>Pocilloporidae</taxon>
        <taxon>Pocillopora</taxon>
    </lineage>
</organism>
<proteinExistence type="predicted"/>
<evidence type="ECO:0000313" key="2">
    <source>
        <dbReference type="Proteomes" id="UP000275408"/>
    </source>
</evidence>
<name>A0A3M6UNQ9_POCDA</name>
<keyword evidence="2" id="KW-1185">Reference proteome</keyword>
<reference evidence="1 2" key="1">
    <citation type="journal article" date="2018" name="Sci. Rep.">
        <title>Comparative analysis of the Pocillopora damicornis genome highlights role of immune system in coral evolution.</title>
        <authorList>
            <person name="Cunning R."/>
            <person name="Bay R.A."/>
            <person name="Gillette P."/>
            <person name="Baker A.C."/>
            <person name="Traylor-Knowles N."/>
        </authorList>
    </citation>
    <scope>NUCLEOTIDE SEQUENCE [LARGE SCALE GENOMIC DNA]</scope>
    <source>
        <strain evidence="1">RSMAS</strain>
        <tissue evidence="1">Whole animal</tissue>
    </source>
</reference>
<sequence>MLATTVPTVSTLHESLPLLIEDGVAIAESFRESYEVIILLLAKHHKHEISYRTPLRRLKAYGLGRRGFFTKDDSNSTIQIARQYVSEIINGPGLSGEYRTIWHTLAMEGLQVPCIIVQDILKELDPEADQNLHCCTFPVADQNLQFCTFLGADWQAADRTLKLLITIRSLFASYNWQMILLNEKLMDLLLKFVPHLGSLSFASNFLTFPATRIHSL</sequence>
<comment type="caution">
    <text evidence="1">The sequence shown here is derived from an EMBL/GenBank/DDBJ whole genome shotgun (WGS) entry which is preliminary data.</text>
</comment>
<dbReference type="EMBL" id="RCHS01001075">
    <property type="protein sequence ID" value="RMX55323.1"/>
    <property type="molecule type" value="Genomic_DNA"/>
</dbReference>
<dbReference type="AlphaFoldDB" id="A0A3M6UNQ9"/>
<protein>
    <submittedName>
        <fullName evidence="1">Uncharacterized protein</fullName>
    </submittedName>
</protein>
<gene>
    <name evidence="1" type="ORF">pdam_00019105</name>
</gene>
<accession>A0A3M6UNQ9</accession>